<keyword evidence="1" id="KW-0815">Transposition</keyword>
<keyword evidence="3" id="KW-0694">RNA-binding</keyword>
<dbReference type="OrthoDB" id="8029976at2759"/>
<dbReference type="InterPro" id="IPR012337">
    <property type="entry name" value="RNaseH-like_sf"/>
</dbReference>
<dbReference type="GO" id="GO:0008233">
    <property type="term" value="F:peptidase activity"/>
    <property type="evidence" value="ECO:0007669"/>
    <property type="project" value="UniProtKB-KW"/>
</dbReference>
<dbReference type="InterPro" id="IPR054722">
    <property type="entry name" value="PolX-like_BBD"/>
</dbReference>
<evidence type="ECO:0000313" key="8">
    <source>
        <dbReference type="Proteomes" id="UP000765509"/>
    </source>
</evidence>
<comment type="caution">
    <text evidence="7">The sequence shown here is derived from an EMBL/GenBank/DDBJ whole genome shotgun (WGS) entry which is preliminary data.</text>
</comment>
<evidence type="ECO:0000259" key="6">
    <source>
        <dbReference type="PROSITE" id="PS50994"/>
    </source>
</evidence>
<dbReference type="GO" id="GO:0005634">
    <property type="term" value="C:nucleus"/>
    <property type="evidence" value="ECO:0007669"/>
    <property type="project" value="UniProtKB-ARBA"/>
</dbReference>
<dbReference type="PROSITE" id="PS50994">
    <property type="entry name" value="INTEGRASE"/>
    <property type="match status" value="1"/>
</dbReference>
<evidence type="ECO:0000256" key="1">
    <source>
        <dbReference type="ARBA" id="ARBA00022578"/>
    </source>
</evidence>
<evidence type="ECO:0000256" key="3">
    <source>
        <dbReference type="ARBA" id="ARBA00022884"/>
    </source>
</evidence>
<dbReference type="GO" id="GO:0032196">
    <property type="term" value="P:transposition"/>
    <property type="evidence" value="ECO:0007669"/>
    <property type="project" value="UniProtKB-KW"/>
</dbReference>
<keyword evidence="8" id="KW-1185">Reference proteome</keyword>
<dbReference type="InterPro" id="IPR036397">
    <property type="entry name" value="RNaseH_sf"/>
</dbReference>
<evidence type="ECO:0000256" key="2">
    <source>
        <dbReference type="ARBA" id="ARBA00022670"/>
    </source>
</evidence>
<dbReference type="InterPro" id="IPR039537">
    <property type="entry name" value="Retrotran_Ty1/copia-like"/>
</dbReference>
<dbReference type="GO" id="GO:0015074">
    <property type="term" value="P:DNA integration"/>
    <property type="evidence" value="ECO:0007669"/>
    <property type="project" value="InterPro"/>
</dbReference>
<dbReference type="Proteomes" id="UP000765509">
    <property type="component" value="Unassembled WGS sequence"/>
</dbReference>
<feature type="domain" description="Integrase catalytic" evidence="6">
    <location>
        <begin position="458"/>
        <end position="565"/>
    </location>
</feature>
<protein>
    <recommendedName>
        <fullName evidence="6">Integrase catalytic domain-containing protein</fullName>
    </recommendedName>
</protein>
<reference evidence="7" key="1">
    <citation type="submission" date="2021-03" db="EMBL/GenBank/DDBJ databases">
        <title>Draft genome sequence of rust myrtle Austropuccinia psidii MF-1, a brazilian biotype.</title>
        <authorList>
            <person name="Quecine M.C."/>
            <person name="Pachon D.M.R."/>
            <person name="Bonatelli M.L."/>
            <person name="Correr F.H."/>
            <person name="Franceschini L.M."/>
            <person name="Leite T.F."/>
            <person name="Margarido G.R.A."/>
            <person name="Almeida C.A."/>
            <person name="Ferrarezi J.A."/>
            <person name="Labate C.A."/>
        </authorList>
    </citation>
    <scope>NUCLEOTIDE SEQUENCE</scope>
    <source>
        <strain evidence="7">MF-1</strain>
    </source>
</reference>
<comment type="catalytic activity">
    <reaction evidence="5">
        <text>DNA(n) + a 2'-deoxyribonucleoside 5'-triphosphate = DNA(n+1) + diphosphate</text>
        <dbReference type="Rhea" id="RHEA:22508"/>
        <dbReference type="Rhea" id="RHEA-COMP:17339"/>
        <dbReference type="Rhea" id="RHEA-COMP:17340"/>
        <dbReference type="ChEBI" id="CHEBI:33019"/>
        <dbReference type="ChEBI" id="CHEBI:61560"/>
        <dbReference type="ChEBI" id="CHEBI:173112"/>
        <dbReference type="EC" id="2.7.7.7"/>
    </reaction>
</comment>
<organism evidence="7 8">
    <name type="scientific">Austropuccinia psidii MF-1</name>
    <dbReference type="NCBI Taxonomy" id="1389203"/>
    <lineage>
        <taxon>Eukaryota</taxon>
        <taxon>Fungi</taxon>
        <taxon>Dikarya</taxon>
        <taxon>Basidiomycota</taxon>
        <taxon>Pucciniomycotina</taxon>
        <taxon>Pucciniomycetes</taxon>
        <taxon>Pucciniales</taxon>
        <taxon>Sphaerophragmiaceae</taxon>
        <taxon>Austropuccinia</taxon>
    </lineage>
</organism>
<evidence type="ECO:0000256" key="5">
    <source>
        <dbReference type="ARBA" id="ARBA00049244"/>
    </source>
</evidence>
<dbReference type="SUPFAM" id="SSF53098">
    <property type="entry name" value="Ribonuclease H-like"/>
    <property type="match status" value="1"/>
</dbReference>
<keyword evidence="2" id="KW-0378">Hydrolase</keyword>
<dbReference type="GO" id="GO:0003723">
    <property type="term" value="F:RNA binding"/>
    <property type="evidence" value="ECO:0007669"/>
    <property type="project" value="UniProtKB-KW"/>
</dbReference>
<dbReference type="PANTHER" id="PTHR42648">
    <property type="entry name" value="TRANSPOSASE, PUTATIVE-RELATED"/>
    <property type="match status" value="1"/>
</dbReference>
<dbReference type="GO" id="GO:0006508">
    <property type="term" value="P:proteolysis"/>
    <property type="evidence" value="ECO:0007669"/>
    <property type="project" value="UniProtKB-KW"/>
</dbReference>
<dbReference type="PANTHER" id="PTHR42648:SF26">
    <property type="entry name" value="INTEGRASE CATALYTIC DOMAIN-CONTAINING PROTEIN"/>
    <property type="match status" value="1"/>
</dbReference>
<dbReference type="Pfam" id="PF22936">
    <property type="entry name" value="Pol_BBD"/>
    <property type="match status" value="1"/>
</dbReference>
<sequence>MNTKQTEVRESSNIPLLDGTNYSHWYLRIKIHLRSKDLIEVCEKPLAPDASIPVTNKWYKSSYEAINIITSNINERVFREVVNNETTEKANILWAKLNEQYASRRAVNRGRVWMDWQRTFYCGNLQSYIDSCRKMMMELESVDIKVPNEILSFSLLGKLGGESQLHQFIEVLTLNEELIEKPNLILNRLQDFANLLLTKNIETDKNHSALFSASNEQFKKVYYCSNGRHNQQCTTHRKEECWAENPHLRPSRREKKRKFLNPSAHLSVATALITSSLSQKENSNDLVVDCGATHHMFNNKDFFHSLSFSVKINIATGDVNSTLIACGIGTVNLNCNNRIIKLENCLFVPKLKCNLISMLELFKKQLTIHRQGNKFILESNKEIILDGNIIDRLMYINYNLPKSLLTTNNKESDIWHNRLGHPGISVLRSMGLPTDISNCLVCQMNKSHQLPYSNHFEEAKFPLDCLHLDLVGPISPASLSGCSYFLTIVDQATGFKTIRFLKRKSEAFQHFLSAKRLMENKHDRKLKKLVSDRGGEFLNNQFKELSDKCGFIHIFSPPETPQHNG</sequence>
<dbReference type="GO" id="GO:0003887">
    <property type="term" value="F:DNA-directed DNA polymerase activity"/>
    <property type="evidence" value="ECO:0007669"/>
    <property type="project" value="UniProtKB-EC"/>
</dbReference>
<accession>A0A9Q3H3N0</accession>
<name>A0A9Q3H3N0_9BASI</name>
<dbReference type="AlphaFoldDB" id="A0A9Q3H3N0"/>
<dbReference type="EMBL" id="AVOT02009766">
    <property type="protein sequence ID" value="MBW0488784.1"/>
    <property type="molecule type" value="Genomic_DNA"/>
</dbReference>
<keyword evidence="2" id="KW-0645">Protease</keyword>
<feature type="non-terminal residue" evidence="7">
    <location>
        <position position="565"/>
    </location>
</feature>
<proteinExistence type="predicted"/>
<dbReference type="Gene3D" id="3.30.420.10">
    <property type="entry name" value="Ribonuclease H-like superfamily/Ribonuclease H"/>
    <property type="match status" value="1"/>
</dbReference>
<dbReference type="InterPro" id="IPR001584">
    <property type="entry name" value="Integrase_cat-core"/>
</dbReference>
<dbReference type="Pfam" id="PF14223">
    <property type="entry name" value="Retrotran_gag_2"/>
    <property type="match status" value="1"/>
</dbReference>
<evidence type="ECO:0000313" key="7">
    <source>
        <dbReference type="EMBL" id="MBW0488784.1"/>
    </source>
</evidence>
<comment type="catalytic activity">
    <reaction evidence="4">
        <text>DNA(n) + a 2'-deoxyribonucleoside 5'-triphosphate = DNA(n+1) + diphosphate</text>
        <dbReference type="Rhea" id="RHEA:22508"/>
        <dbReference type="Rhea" id="RHEA-COMP:17339"/>
        <dbReference type="Rhea" id="RHEA-COMP:17340"/>
        <dbReference type="ChEBI" id="CHEBI:33019"/>
        <dbReference type="ChEBI" id="CHEBI:61560"/>
        <dbReference type="ChEBI" id="CHEBI:173112"/>
        <dbReference type="EC" id="2.7.7.49"/>
    </reaction>
</comment>
<gene>
    <name evidence="7" type="ORF">O181_028499</name>
</gene>
<evidence type="ECO:0000256" key="4">
    <source>
        <dbReference type="ARBA" id="ARBA00048173"/>
    </source>
</evidence>
<dbReference type="GO" id="GO:0003964">
    <property type="term" value="F:RNA-directed DNA polymerase activity"/>
    <property type="evidence" value="ECO:0007669"/>
    <property type="project" value="UniProtKB-EC"/>
</dbReference>